<dbReference type="OrthoDB" id="9801997at2"/>
<evidence type="ECO:0000313" key="2">
    <source>
        <dbReference type="EMBL" id="ANE79356.1"/>
    </source>
</evidence>
<dbReference type="Gene3D" id="1.20.1290.10">
    <property type="entry name" value="AhpD-like"/>
    <property type="match status" value="1"/>
</dbReference>
<evidence type="ECO:0000259" key="1">
    <source>
        <dbReference type="Pfam" id="PF02627"/>
    </source>
</evidence>
<keyword evidence="2" id="KW-0560">Oxidoreductase</keyword>
<proteinExistence type="predicted"/>
<name>A0A172UJV2_9MYCO</name>
<dbReference type="AlphaFoldDB" id="A0A172UJV2"/>
<dbReference type="SUPFAM" id="SSF69118">
    <property type="entry name" value="AhpD-like"/>
    <property type="match status" value="1"/>
</dbReference>
<dbReference type="EMBL" id="CP015596">
    <property type="protein sequence ID" value="ANE79356.1"/>
    <property type="molecule type" value="Genomic_DNA"/>
</dbReference>
<dbReference type="InterPro" id="IPR029032">
    <property type="entry name" value="AhpD-like"/>
</dbReference>
<feature type="domain" description="Carboxymuconolactone decarboxylase-like" evidence="1">
    <location>
        <begin position="25"/>
        <end position="97"/>
    </location>
</feature>
<dbReference type="InterPro" id="IPR004675">
    <property type="entry name" value="AhpD_core"/>
</dbReference>
<accession>A0A172UJV2</accession>
<dbReference type="InterPro" id="IPR003779">
    <property type="entry name" value="CMD-like"/>
</dbReference>
<dbReference type="Pfam" id="PF02627">
    <property type="entry name" value="CMD"/>
    <property type="match status" value="1"/>
</dbReference>
<dbReference type="RefSeq" id="WP_067993471.1">
    <property type="nucleotide sequence ID" value="NZ_CP015596.1"/>
</dbReference>
<sequence length="150" mass="16333">MLPHVNISKQFSGPYEAFAVFDAKVKEATQAAGLSALLVELVKLRVSQINGCAFCLRMHTRDAIAAGETADRLAVLPAWWESQYFDEPERAALTLAERVTRIADEHTAATPAVDVESALSTQQIAAVVWLAVEMNGWNRIAIASHYPVGP</sequence>
<dbReference type="NCBIfam" id="TIGR00778">
    <property type="entry name" value="ahpD_dom"/>
    <property type="match status" value="1"/>
</dbReference>
<dbReference type="PANTHER" id="PTHR35446">
    <property type="entry name" value="SI:CH211-175M2.5"/>
    <property type="match status" value="1"/>
</dbReference>
<gene>
    <name evidence="2" type="ORF">A7U43_08475</name>
</gene>
<dbReference type="PANTHER" id="PTHR35446:SF2">
    <property type="entry name" value="CARBOXYMUCONOLACTONE DECARBOXYLASE-LIKE DOMAIN-CONTAINING PROTEIN"/>
    <property type="match status" value="1"/>
</dbReference>
<reference evidence="2 3" key="1">
    <citation type="submission" date="2016-05" db="EMBL/GenBank/DDBJ databases">
        <title>Complete genome sequence of a phthalic acid esters degrading Mycobacterium sp. YC-RL4.</title>
        <authorList>
            <person name="Ren L."/>
            <person name="Fan S."/>
            <person name="Ruth N."/>
            <person name="Jia Y."/>
            <person name="Wang J."/>
            <person name="Qiao C."/>
        </authorList>
    </citation>
    <scope>NUCLEOTIDE SEQUENCE [LARGE SCALE GENOMIC DNA]</scope>
    <source>
        <strain evidence="2 3">YC-RL4</strain>
    </source>
</reference>
<dbReference type="STRING" id="1682113.A7U43_08475"/>
<keyword evidence="3" id="KW-1185">Reference proteome</keyword>
<organism evidence="2 3">
    <name type="scientific">Mycobacterium adipatum</name>
    <dbReference type="NCBI Taxonomy" id="1682113"/>
    <lineage>
        <taxon>Bacteria</taxon>
        <taxon>Bacillati</taxon>
        <taxon>Actinomycetota</taxon>
        <taxon>Actinomycetes</taxon>
        <taxon>Mycobacteriales</taxon>
        <taxon>Mycobacteriaceae</taxon>
        <taxon>Mycobacterium</taxon>
    </lineage>
</organism>
<keyword evidence="2" id="KW-0575">Peroxidase</keyword>
<dbReference type="Proteomes" id="UP000077143">
    <property type="component" value="Chromosome"/>
</dbReference>
<dbReference type="KEGG" id="madi:A7U43_08475"/>
<evidence type="ECO:0000313" key="3">
    <source>
        <dbReference type="Proteomes" id="UP000077143"/>
    </source>
</evidence>
<dbReference type="GO" id="GO:0051920">
    <property type="term" value="F:peroxiredoxin activity"/>
    <property type="evidence" value="ECO:0007669"/>
    <property type="project" value="InterPro"/>
</dbReference>
<protein>
    <submittedName>
        <fullName evidence="2">Alkylhydroperoxidase</fullName>
    </submittedName>
</protein>